<feature type="binding site" evidence="7">
    <location>
        <position position="15"/>
    </location>
    <ligand>
        <name>Mg(2+)</name>
        <dbReference type="ChEBI" id="CHEBI:18420"/>
    </ligand>
</feature>
<feature type="binding site" evidence="7">
    <location>
        <position position="116"/>
    </location>
    <ligand>
        <name>ATP</name>
        <dbReference type="ChEBI" id="CHEBI:30616"/>
    </ligand>
</feature>
<keyword evidence="6 7" id="KW-0057">Aromatic amino acid biosynthesis</keyword>
<keyword evidence="5 7" id="KW-0067">ATP-binding</keyword>
<dbReference type="CDD" id="cd00464">
    <property type="entry name" value="SK"/>
    <property type="match status" value="1"/>
</dbReference>
<accession>A0A3P5XPU5</accession>
<dbReference type="GO" id="GO:0005829">
    <property type="term" value="C:cytosol"/>
    <property type="evidence" value="ECO:0007669"/>
    <property type="project" value="TreeGrafter"/>
</dbReference>
<keyword evidence="3 7" id="KW-0547">Nucleotide-binding</keyword>
<dbReference type="UniPathway" id="UPA00053">
    <property type="reaction ID" value="UER00088"/>
</dbReference>
<evidence type="ECO:0000256" key="5">
    <source>
        <dbReference type="ARBA" id="ARBA00022840"/>
    </source>
</evidence>
<dbReference type="EMBL" id="UXAV01000044">
    <property type="protein sequence ID" value="VDC32419.1"/>
    <property type="molecule type" value="Genomic_DNA"/>
</dbReference>
<feature type="binding site" evidence="7">
    <location>
        <position position="134"/>
    </location>
    <ligand>
        <name>substrate</name>
    </ligand>
</feature>
<comment type="pathway">
    <text evidence="7">Metabolic intermediate biosynthesis; chorismate biosynthesis; chorismate from D-erythrose 4-phosphate and phosphoenolpyruvate: step 5/7.</text>
</comment>
<dbReference type="GO" id="GO:0009423">
    <property type="term" value="P:chorismate biosynthetic process"/>
    <property type="evidence" value="ECO:0007669"/>
    <property type="project" value="UniProtKB-UniRule"/>
</dbReference>
<keyword evidence="7" id="KW-0479">Metal-binding</keyword>
<comment type="cofactor">
    <cofactor evidence="7">
        <name>Mg(2+)</name>
        <dbReference type="ChEBI" id="CHEBI:18420"/>
    </cofactor>
    <text evidence="7">Binds 1 Mg(2+) ion per subunit.</text>
</comment>
<dbReference type="PRINTS" id="PR01100">
    <property type="entry name" value="SHIKIMTKNASE"/>
</dbReference>
<dbReference type="InterPro" id="IPR000623">
    <property type="entry name" value="Shikimate_kinase/TSH1"/>
</dbReference>
<dbReference type="PANTHER" id="PTHR21087">
    <property type="entry name" value="SHIKIMATE KINASE"/>
    <property type="match status" value="1"/>
</dbReference>
<name>A0A3P5XPU5_9BACL</name>
<evidence type="ECO:0000256" key="4">
    <source>
        <dbReference type="ARBA" id="ARBA00022777"/>
    </source>
</evidence>
<dbReference type="GO" id="GO:0000287">
    <property type="term" value="F:magnesium ion binding"/>
    <property type="evidence" value="ECO:0007669"/>
    <property type="project" value="UniProtKB-UniRule"/>
</dbReference>
<comment type="catalytic activity">
    <reaction evidence="7">
        <text>shikimate + ATP = 3-phosphoshikimate + ADP + H(+)</text>
        <dbReference type="Rhea" id="RHEA:13121"/>
        <dbReference type="ChEBI" id="CHEBI:15378"/>
        <dbReference type="ChEBI" id="CHEBI:30616"/>
        <dbReference type="ChEBI" id="CHEBI:36208"/>
        <dbReference type="ChEBI" id="CHEBI:145989"/>
        <dbReference type="ChEBI" id="CHEBI:456216"/>
        <dbReference type="EC" id="2.7.1.71"/>
    </reaction>
</comment>
<proteinExistence type="inferred from homology"/>
<sequence>MKKVYLVGYMGCGKSAIGKRLSFVTKMPYYDMDKEIVKKMGMPIPKIFEKYGELRFREMETEFLRSFRDESCIIATGGGVPMRRENREIMRKTGLVFFLNAPFRDIWRRISTDKNRPIVQRSTRAELEFLFNERKPHYLKTAHFKVETEFRSLRDITDYIAFQIGRLKGEK</sequence>
<dbReference type="GO" id="GO:0005524">
    <property type="term" value="F:ATP binding"/>
    <property type="evidence" value="ECO:0007669"/>
    <property type="project" value="UniProtKB-UniRule"/>
</dbReference>
<evidence type="ECO:0000256" key="7">
    <source>
        <dbReference type="HAMAP-Rule" id="MF_00109"/>
    </source>
</evidence>
<protein>
    <recommendedName>
        <fullName evidence="7">Shikimate kinase</fullName>
        <shortName evidence="7">SK</shortName>
        <ecNumber evidence="7">2.7.1.71</ecNumber>
    </recommendedName>
</protein>
<dbReference type="GO" id="GO:0004765">
    <property type="term" value="F:shikimate kinase activity"/>
    <property type="evidence" value="ECO:0007669"/>
    <property type="project" value="UniProtKB-UniRule"/>
</dbReference>
<keyword evidence="7" id="KW-0963">Cytoplasm</keyword>
<evidence type="ECO:0000313" key="8">
    <source>
        <dbReference type="EMBL" id="VDC32419.1"/>
    </source>
</evidence>
<dbReference type="GO" id="GO:0009073">
    <property type="term" value="P:aromatic amino acid family biosynthetic process"/>
    <property type="evidence" value="ECO:0007669"/>
    <property type="project" value="UniProtKB-KW"/>
</dbReference>
<comment type="function">
    <text evidence="7">Catalyzes the specific phosphorylation of the 3-hydroxyl group of shikimic acid using ATP as a cosubstrate.</text>
</comment>
<evidence type="ECO:0000313" key="9">
    <source>
        <dbReference type="Proteomes" id="UP000270468"/>
    </source>
</evidence>
<dbReference type="HAMAP" id="MF_00109">
    <property type="entry name" value="Shikimate_kinase"/>
    <property type="match status" value="1"/>
</dbReference>
<gene>
    <name evidence="7 8" type="primary">aroK</name>
    <name evidence="8" type="ORF">FILTAD_02647</name>
</gene>
<dbReference type="Proteomes" id="UP000270468">
    <property type="component" value="Unassembled WGS sequence"/>
</dbReference>
<dbReference type="RefSeq" id="WP_124071456.1">
    <property type="nucleotide sequence ID" value="NZ_CBCRXF010000002.1"/>
</dbReference>
<evidence type="ECO:0000256" key="3">
    <source>
        <dbReference type="ARBA" id="ARBA00022741"/>
    </source>
</evidence>
<comment type="subunit">
    <text evidence="7">Monomer.</text>
</comment>
<comment type="subcellular location">
    <subcellularLocation>
        <location evidence="7">Cytoplasm</location>
    </subcellularLocation>
</comment>
<keyword evidence="9" id="KW-1185">Reference proteome</keyword>
<feature type="binding site" evidence="7">
    <location>
        <position position="78"/>
    </location>
    <ligand>
        <name>substrate</name>
    </ligand>
</feature>
<comment type="similarity">
    <text evidence="7">Belongs to the shikimate kinase family.</text>
</comment>
<dbReference type="Gene3D" id="3.40.50.300">
    <property type="entry name" value="P-loop containing nucleotide triphosphate hydrolases"/>
    <property type="match status" value="1"/>
</dbReference>
<evidence type="ECO:0000256" key="2">
    <source>
        <dbReference type="ARBA" id="ARBA00022679"/>
    </source>
</evidence>
<dbReference type="GO" id="GO:0008652">
    <property type="term" value="P:amino acid biosynthetic process"/>
    <property type="evidence" value="ECO:0007669"/>
    <property type="project" value="UniProtKB-KW"/>
</dbReference>
<evidence type="ECO:0000256" key="1">
    <source>
        <dbReference type="ARBA" id="ARBA00022605"/>
    </source>
</evidence>
<keyword evidence="2 7" id="KW-0808">Transferase</keyword>
<feature type="binding site" evidence="7">
    <location>
        <position position="33"/>
    </location>
    <ligand>
        <name>substrate</name>
    </ligand>
</feature>
<dbReference type="Pfam" id="PF01202">
    <property type="entry name" value="SKI"/>
    <property type="match status" value="1"/>
</dbReference>
<dbReference type="PANTHER" id="PTHR21087:SF16">
    <property type="entry name" value="SHIKIMATE KINASE 1, CHLOROPLASTIC"/>
    <property type="match status" value="1"/>
</dbReference>
<reference evidence="8 9" key="1">
    <citation type="submission" date="2018-11" db="EMBL/GenBank/DDBJ databases">
        <authorList>
            <person name="Criscuolo A."/>
        </authorList>
    </citation>
    <scope>NUCLEOTIDE SEQUENCE [LARGE SCALE GENOMIC DNA]</scope>
    <source>
        <strain evidence="8">ATB-66</strain>
    </source>
</reference>
<keyword evidence="1 7" id="KW-0028">Amino-acid biosynthesis</keyword>
<organism evidence="8 9">
    <name type="scientific">Filibacter tadaridae</name>
    <dbReference type="NCBI Taxonomy" id="2483811"/>
    <lineage>
        <taxon>Bacteria</taxon>
        <taxon>Bacillati</taxon>
        <taxon>Bacillota</taxon>
        <taxon>Bacilli</taxon>
        <taxon>Bacillales</taxon>
        <taxon>Caryophanaceae</taxon>
        <taxon>Filibacter</taxon>
    </lineage>
</organism>
<keyword evidence="7" id="KW-0460">Magnesium</keyword>
<dbReference type="SUPFAM" id="SSF52540">
    <property type="entry name" value="P-loop containing nucleoside triphosphate hydrolases"/>
    <property type="match status" value="1"/>
</dbReference>
<dbReference type="AlphaFoldDB" id="A0A3P5XPU5"/>
<dbReference type="InterPro" id="IPR027417">
    <property type="entry name" value="P-loop_NTPase"/>
</dbReference>
<feature type="binding site" evidence="7">
    <location>
        <position position="151"/>
    </location>
    <ligand>
        <name>ATP</name>
        <dbReference type="ChEBI" id="CHEBI:30616"/>
    </ligand>
</feature>
<dbReference type="EC" id="2.7.1.71" evidence="7"/>
<dbReference type="OrthoDB" id="9800332at2"/>
<dbReference type="InterPro" id="IPR031322">
    <property type="entry name" value="Shikimate/glucono_kinase"/>
</dbReference>
<evidence type="ECO:0000256" key="6">
    <source>
        <dbReference type="ARBA" id="ARBA00023141"/>
    </source>
</evidence>
<feature type="binding site" evidence="7">
    <location>
        <position position="57"/>
    </location>
    <ligand>
        <name>substrate</name>
    </ligand>
</feature>
<feature type="binding site" evidence="7">
    <location>
        <begin position="11"/>
        <end position="16"/>
    </location>
    <ligand>
        <name>ATP</name>
        <dbReference type="ChEBI" id="CHEBI:30616"/>
    </ligand>
</feature>
<keyword evidence="4 7" id="KW-0418">Kinase</keyword>